<accession>A0A6V7W9D3</accession>
<feature type="chain" id="PRO_5028053627" evidence="1">
    <location>
        <begin position="18"/>
        <end position="67"/>
    </location>
</feature>
<evidence type="ECO:0000313" key="3">
    <source>
        <dbReference type="Proteomes" id="UP000580250"/>
    </source>
</evidence>
<proteinExistence type="predicted"/>
<sequence>MFFNYFLLLNIFIFVNSTITNINFPSPKFPSIPYKGQQFENKKLFFPLNQNKNNFSFGGIEINKICF</sequence>
<protein>
    <submittedName>
        <fullName evidence="2">Uncharacterized protein</fullName>
    </submittedName>
</protein>
<comment type="caution">
    <text evidence="2">The sequence shown here is derived from an EMBL/GenBank/DDBJ whole genome shotgun (WGS) entry which is preliminary data.</text>
</comment>
<evidence type="ECO:0000256" key="1">
    <source>
        <dbReference type="SAM" id="SignalP"/>
    </source>
</evidence>
<keyword evidence="1" id="KW-0732">Signal</keyword>
<reference evidence="2 3" key="1">
    <citation type="submission" date="2020-08" db="EMBL/GenBank/DDBJ databases">
        <authorList>
            <person name="Koutsovoulos G."/>
            <person name="Danchin GJ E."/>
        </authorList>
    </citation>
    <scope>NUCLEOTIDE SEQUENCE [LARGE SCALE GENOMIC DNA]</scope>
</reference>
<dbReference type="Proteomes" id="UP000580250">
    <property type="component" value="Unassembled WGS sequence"/>
</dbReference>
<dbReference type="AlphaFoldDB" id="A0A6V7W9D3"/>
<gene>
    <name evidence="2" type="ORF">MENT_LOCUS35646</name>
</gene>
<name>A0A6V7W9D3_MELEN</name>
<feature type="signal peptide" evidence="1">
    <location>
        <begin position="1"/>
        <end position="17"/>
    </location>
</feature>
<evidence type="ECO:0000313" key="2">
    <source>
        <dbReference type="EMBL" id="CAD2183358.1"/>
    </source>
</evidence>
<organism evidence="2 3">
    <name type="scientific">Meloidogyne enterolobii</name>
    <name type="common">Root-knot nematode worm</name>
    <name type="synonym">Meloidogyne mayaguensis</name>
    <dbReference type="NCBI Taxonomy" id="390850"/>
    <lineage>
        <taxon>Eukaryota</taxon>
        <taxon>Metazoa</taxon>
        <taxon>Ecdysozoa</taxon>
        <taxon>Nematoda</taxon>
        <taxon>Chromadorea</taxon>
        <taxon>Rhabditida</taxon>
        <taxon>Tylenchina</taxon>
        <taxon>Tylenchomorpha</taxon>
        <taxon>Tylenchoidea</taxon>
        <taxon>Meloidogynidae</taxon>
        <taxon>Meloidogyninae</taxon>
        <taxon>Meloidogyne</taxon>
    </lineage>
</organism>
<dbReference type="EMBL" id="CAJEWN010000465">
    <property type="protein sequence ID" value="CAD2183358.1"/>
    <property type="molecule type" value="Genomic_DNA"/>
</dbReference>